<accession>W7ILP1</accession>
<comment type="caution">
    <text evidence="2">The sequence shown here is derived from an EMBL/GenBank/DDBJ whole genome shotgun (WGS) entry which is preliminary data.</text>
</comment>
<sequence length="215" mass="22922">MEGWADGEAGIVAPAAAPLAGFTRAQVADALDRARRALISARIDPRVLHGTDVHLLADQFAAPKRAEVLASPHLRTAIAEGSTLLDGVPVKVTGTMTVQAGRRGELIIDMNHSFAYAFTPRNRAVLTGPMQIISVVRAQSQYGFYGLADWPGVGRGLTPLDHSRFFYSMSCSAAVRGYLAPADAELVNPGGATPEEDRKRIFDPSLPMPDPKGTC</sequence>
<gene>
    <name evidence="2" type="ORF">UO65_2874</name>
</gene>
<evidence type="ECO:0000313" key="3">
    <source>
        <dbReference type="Proteomes" id="UP000019277"/>
    </source>
</evidence>
<organism evidence="2 3">
    <name type="scientific">Actinokineospora spheciospongiae</name>
    <dbReference type="NCBI Taxonomy" id="909613"/>
    <lineage>
        <taxon>Bacteria</taxon>
        <taxon>Bacillati</taxon>
        <taxon>Actinomycetota</taxon>
        <taxon>Actinomycetes</taxon>
        <taxon>Pseudonocardiales</taxon>
        <taxon>Pseudonocardiaceae</taxon>
        <taxon>Actinokineospora</taxon>
    </lineage>
</organism>
<dbReference type="EMBL" id="AYXG01000101">
    <property type="protein sequence ID" value="EWC61815.1"/>
    <property type="molecule type" value="Genomic_DNA"/>
</dbReference>
<feature type="compositionally biased region" description="Pro residues" evidence="1">
    <location>
        <begin position="206"/>
        <end position="215"/>
    </location>
</feature>
<proteinExistence type="predicted"/>
<keyword evidence="3" id="KW-1185">Reference proteome</keyword>
<protein>
    <submittedName>
        <fullName evidence="2">Putative membrane protein</fullName>
    </submittedName>
</protein>
<dbReference type="STRING" id="909613.UO65_2874"/>
<dbReference type="Proteomes" id="UP000019277">
    <property type="component" value="Unassembled WGS sequence"/>
</dbReference>
<name>W7ILP1_9PSEU</name>
<dbReference type="AlphaFoldDB" id="W7ILP1"/>
<feature type="region of interest" description="Disordered" evidence="1">
    <location>
        <begin position="189"/>
        <end position="215"/>
    </location>
</feature>
<reference evidence="2 3" key="1">
    <citation type="journal article" date="2014" name="Genome Announc.">
        <title>Draft Genome Sequence of the Antitrypanosomally Active Sponge-Associated Bacterium Actinokineospora sp. Strain EG49.</title>
        <authorList>
            <person name="Harjes J."/>
            <person name="Ryu T."/>
            <person name="Abdelmohsen U.R."/>
            <person name="Moitinho-Silva L."/>
            <person name="Horn H."/>
            <person name="Ravasi T."/>
            <person name="Hentschel U."/>
        </authorList>
    </citation>
    <scope>NUCLEOTIDE SEQUENCE [LARGE SCALE GENOMIC DNA]</scope>
    <source>
        <strain evidence="2 3">EG49</strain>
    </source>
</reference>
<evidence type="ECO:0000256" key="1">
    <source>
        <dbReference type="SAM" id="MobiDB-lite"/>
    </source>
</evidence>
<evidence type="ECO:0000313" key="2">
    <source>
        <dbReference type="EMBL" id="EWC61815.1"/>
    </source>
</evidence>